<evidence type="ECO:0000313" key="2">
    <source>
        <dbReference type="EMBL" id="GBE80061.1"/>
    </source>
</evidence>
<reference evidence="2 3" key="1">
    <citation type="journal article" date="2018" name="Sci. Rep.">
        <title>Genome sequence of the cauliflower mushroom Sparassis crispa (Hanabiratake) and its association with beneficial usage.</title>
        <authorList>
            <person name="Kiyama R."/>
            <person name="Furutani Y."/>
            <person name="Kawaguchi K."/>
            <person name="Nakanishi T."/>
        </authorList>
    </citation>
    <scope>NUCLEOTIDE SEQUENCE [LARGE SCALE GENOMIC DNA]</scope>
</reference>
<organism evidence="2 3">
    <name type="scientific">Sparassis crispa</name>
    <dbReference type="NCBI Taxonomy" id="139825"/>
    <lineage>
        <taxon>Eukaryota</taxon>
        <taxon>Fungi</taxon>
        <taxon>Dikarya</taxon>
        <taxon>Basidiomycota</taxon>
        <taxon>Agaricomycotina</taxon>
        <taxon>Agaricomycetes</taxon>
        <taxon>Polyporales</taxon>
        <taxon>Sparassidaceae</taxon>
        <taxon>Sparassis</taxon>
    </lineage>
</organism>
<dbReference type="InParanoid" id="A0A401GD48"/>
<evidence type="ECO:0000313" key="3">
    <source>
        <dbReference type="Proteomes" id="UP000287166"/>
    </source>
</evidence>
<dbReference type="GeneID" id="38776978"/>
<proteinExistence type="predicted"/>
<keyword evidence="3" id="KW-1185">Reference proteome</keyword>
<dbReference type="RefSeq" id="XP_027610974.1">
    <property type="nucleotide sequence ID" value="XM_027755173.1"/>
</dbReference>
<sequence>MAQPSDACIISKYNVHDTIADVNRHLAKADGSGEDEVQKAWISELSRLVRILEDRFQVLTTFGESDFHPREVNEIHATFVDVVLYARLQSFASLHLPDPSQEEVDAAMTRLALGQDFFTALERRAAQPALIHNPGCEACQEAEATALLNKLRGTPAPAGGADDLIVHVNGFKTALYFIRERQGWVAVDVITVVNALRQAGVMILTLGVEEHDSDVDSVPGGEAEDDDGDAEV</sequence>
<name>A0A401GD48_9APHY</name>
<protein>
    <submittedName>
        <fullName evidence="2">Uncharacterized protein</fullName>
    </submittedName>
</protein>
<dbReference type="Proteomes" id="UP000287166">
    <property type="component" value="Unassembled WGS sequence"/>
</dbReference>
<feature type="region of interest" description="Disordered" evidence="1">
    <location>
        <begin position="212"/>
        <end position="232"/>
    </location>
</feature>
<accession>A0A401GD48</accession>
<gene>
    <name evidence="2" type="ORF">SCP_0212640</name>
</gene>
<evidence type="ECO:0000256" key="1">
    <source>
        <dbReference type="SAM" id="MobiDB-lite"/>
    </source>
</evidence>
<feature type="compositionally biased region" description="Acidic residues" evidence="1">
    <location>
        <begin position="222"/>
        <end position="232"/>
    </location>
</feature>
<dbReference type="EMBL" id="BFAD01000002">
    <property type="protein sequence ID" value="GBE80061.1"/>
    <property type="molecule type" value="Genomic_DNA"/>
</dbReference>
<comment type="caution">
    <text evidence="2">The sequence shown here is derived from an EMBL/GenBank/DDBJ whole genome shotgun (WGS) entry which is preliminary data.</text>
</comment>
<dbReference type="AlphaFoldDB" id="A0A401GD48"/>